<feature type="binding site" evidence="20">
    <location>
        <position position="683"/>
    </location>
    <ligand>
        <name>substrate</name>
    </ligand>
</feature>
<feature type="domain" description="Aminoacyl-transfer RNA synthetases class-II family profile" evidence="22">
    <location>
        <begin position="230"/>
        <end position="481"/>
    </location>
</feature>
<comment type="caution">
    <text evidence="23">The sequence shown here is derived from an EMBL/GenBank/DDBJ whole genome shotgun (WGS) entry which is preliminary data.</text>
</comment>
<dbReference type="STRING" id="158441.A0A226E465"/>
<keyword evidence="8" id="KW-0963">Cytoplasm</keyword>
<gene>
    <name evidence="23" type="ORF">Fcan01_12576</name>
</gene>
<comment type="catalytic activity">
    <reaction evidence="19">
        <text>tRNA(Phe) + L-phenylalanine + ATP = L-phenylalanyl-tRNA(Phe) + AMP + diphosphate + H(+)</text>
        <dbReference type="Rhea" id="RHEA:19413"/>
        <dbReference type="Rhea" id="RHEA-COMP:9668"/>
        <dbReference type="Rhea" id="RHEA-COMP:9699"/>
        <dbReference type="ChEBI" id="CHEBI:15378"/>
        <dbReference type="ChEBI" id="CHEBI:30616"/>
        <dbReference type="ChEBI" id="CHEBI:33019"/>
        <dbReference type="ChEBI" id="CHEBI:58095"/>
        <dbReference type="ChEBI" id="CHEBI:78442"/>
        <dbReference type="ChEBI" id="CHEBI:78531"/>
        <dbReference type="ChEBI" id="CHEBI:456215"/>
        <dbReference type="EC" id="6.1.1.20"/>
    </reaction>
</comment>
<evidence type="ECO:0000256" key="13">
    <source>
        <dbReference type="ARBA" id="ARBA00022801"/>
    </source>
</evidence>
<dbReference type="EC" id="3.5.2.17" evidence="6"/>
<dbReference type="InterPro" id="IPR014306">
    <property type="entry name" value="Hydroxyisourate_hydrolase"/>
</dbReference>
<dbReference type="Pfam" id="PF00576">
    <property type="entry name" value="Transthyretin"/>
    <property type="match status" value="1"/>
</dbReference>
<keyword evidence="10" id="KW-0659">Purine metabolism</keyword>
<dbReference type="Pfam" id="PF18553">
    <property type="entry name" value="PheRS_DBD3"/>
    <property type="match status" value="1"/>
</dbReference>
<feature type="binding site" evidence="20">
    <location>
        <position position="580"/>
    </location>
    <ligand>
        <name>substrate</name>
    </ligand>
</feature>
<dbReference type="GO" id="GO:0006432">
    <property type="term" value="P:phenylalanyl-tRNA aminoacylation"/>
    <property type="evidence" value="ECO:0007669"/>
    <property type="project" value="InterPro"/>
</dbReference>
<evidence type="ECO:0000256" key="5">
    <source>
        <dbReference type="ARBA" id="ARBA00011209"/>
    </source>
</evidence>
<dbReference type="InterPro" id="IPR023416">
    <property type="entry name" value="Transthyretin/HIU_hydrolase_d"/>
</dbReference>
<dbReference type="PRINTS" id="PR00189">
    <property type="entry name" value="TRNSTHYRETIN"/>
</dbReference>
<dbReference type="InterPro" id="IPR040724">
    <property type="entry name" value="PheRS_DBD1"/>
</dbReference>
<dbReference type="PROSITE" id="PS50862">
    <property type="entry name" value="AA_TRNA_LIGASE_II"/>
    <property type="match status" value="1"/>
</dbReference>
<protein>
    <recommendedName>
        <fullName evidence="18">Phenylalanyl-tRNA synthetase alpha subunit</fullName>
        <ecNumber evidence="6">3.5.2.17</ecNumber>
        <ecNumber evidence="7">6.1.1.20</ecNumber>
    </recommendedName>
</protein>
<dbReference type="CDD" id="cd05822">
    <property type="entry name" value="TLP_HIUase"/>
    <property type="match status" value="1"/>
</dbReference>
<keyword evidence="14" id="KW-0067">ATP-binding</keyword>
<dbReference type="Gene3D" id="1.10.10.2320">
    <property type="match status" value="1"/>
</dbReference>
<comment type="subcellular location">
    <subcellularLocation>
        <location evidence="3">Cytoplasm</location>
    </subcellularLocation>
</comment>
<dbReference type="SUPFAM" id="SSF55681">
    <property type="entry name" value="Class II aaRS and biotin synthetases"/>
    <property type="match status" value="1"/>
</dbReference>
<dbReference type="InterPro" id="IPR040586">
    <property type="entry name" value="PheRS_DBD2"/>
</dbReference>
<reference evidence="23 24" key="1">
    <citation type="submission" date="2015-12" db="EMBL/GenBank/DDBJ databases">
        <title>The genome of Folsomia candida.</title>
        <authorList>
            <person name="Faddeeva A."/>
            <person name="Derks M.F."/>
            <person name="Anvar Y."/>
            <person name="Smit S."/>
            <person name="Van Straalen N."/>
            <person name="Roelofs D."/>
        </authorList>
    </citation>
    <scope>NUCLEOTIDE SEQUENCE [LARGE SCALE GENOMIC DNA]</scope>
    <source>
        <strain evidence="23 24">VU population</strain>
        <tissue evidence="23">Whole body</tissue>
    </source>
</reference>
<evidence type="ECO:0000256" key="10">
    <source>
        <dbReference type="ARBA" id="ARBA00022631"/>
    </source>
</evidence>
<dbReference type="CDD" id="cd00496">
    <property type="entry name" value="PheRS_alpha_core"/>
    <property type="match status" value="1"/>
</dbReference>
<dbReference type="GO" id="GO:0046872">
    <property type="term" value="F:metal ion binding"/>
    <property type="evidence" value="ECO:0007669"/>
    <property type="project" value="UniProtKB-KW"/>
</dbReference>
<evidence type="ECO:0000256" key="2">
    <source>
        <dbReference type="ARBA" id="ARBA00001946"/>
    </source>
</evidence>
<dbReference type="EMBL" id="LNIX01000006">
    <property type="protein sequence ID" value="OXA52515.1"/>
    <property type="molecule type" value="Genomic_DNA"/>
</dbReference>
<keyword evidence="24" id="KW-1185">Reference proteome</keyword>
<feature type="region of interest" description="Disordered" evidence="21">
    <location>
        <begin position="556"/>
        <end position="582"/>
    </location>
</feature>
<sequence length="686" mass="77133">MAANPLIDKVLEYLSHTETVDTLQLATEWEEDHQRIVGAVKSIQSSGDIIEVEQRSEVRTELTLEGREFVSKGSHEAILFAAVPSGGEGILLPDLMKITGPNGKIGMSKAMQAGWIKSVKEGNSNRVVRLKESIEDKVQETLRNVAAGTTELDKATMAEYKKRKLLVQNTVVFMVLRKARGFTTVIEKPETDLTPEMIASGDWKTKNFKAYNFDALGTPIPAGHLHPLMKVRSEFRSVLFEMGFSEMPTNRFVESSFWNFDALFVPQKHPARDAQDTFFVSQPSTCNSIPEDYMNRVKAAHEGGSYGSSGYGSNWKKEEALKNVMRTHTTAVSARMLYEIGQKKEFVPTKLFSIDRVFRNETLDATHLAEFHQVEGVVADKGINLGHLIGIMKEFFSRLGIKKLRFKPAYNPYTEPSMEVFAYHEGLKKWVEVGNSGMFRPEMLLPMGLPEDVRVIAWGLSLERPTMIRYGYDNIRDLVGPKVDLGMVYKSPICRLDKQLCGHSFGCSCNIQKDEKSDASTEEEEASLMSAKAQVRNSDKAKTRLQVIANHLALQNNKHSEKSEEKQQENMDNANPLTSHILDTSRGRPAAGVLVKLFKRGADGNWVFITEQSTNNDGRIGNLISGAQFTPAIYKLNFDTKSYFTSKGEKTFYPFIDVIFEIEKPEEHYHVPILLNAYGFSTYRGS</sequence>
<dbReference type="InterPro" id="IPR040725">
    <property type="entry name" value="PheRS_DBD3"/>
</dbReference>
<dbReference type="AlphaFoldDB" id="A0A226E465"/>
<dbReference type="PROSITE" id="PS00768">
    <property type="entry name" value="TRANSTHYRETIN_1"/>
    <property type="match status" value="1"/>
</dbReference>
<comment type="catalytic activity">
    <reaction evidence="1">
        <text>5-hydroxyisourate + H2O = 5-hydroxy-2-oxo-4-ureido-2,5-dihydro-1H-imidazole-5-carboxylate + H(+)</text>
        <dbReference type="Rhea" id="RHEA:23736"/>
        <dbReference type="ChEBI" id="CHEBI:15377"/>
        <dbReference type="ChEBI" id="CHEBI:15378"/>
        <dbReference type="ChEBI" id="CHEBI:18072"/>
        <dbReference type="ChEBI" id="CHEBI:58639"/>
        <dbReference type="EC" id="3.5.2.17"/>
    </reaction>
</comment>
<proteinExistence type="inferred from homology"/>
<dbReference type="Gene3D" id="2.60.40.180">
    <property type="entry name" value="Transthyretin/hydroxyisourate hydrolase domain"/>
    <property type="match status" value="1"/>
</dbReference>
<keyword evidence="15" id="KW-0460">Magnesium</keyword>
<dbReference type="SUPFAM" id="SSF49472">
    <property type="entry name" value="Transthyretin (synonym: prealbumin)"/>
    <property type="match status" value="1"/>
</dbReference>
<dbReference type="Gene3D" id="3.30.930.10">
    <property type="entry name" value="Bira Bifunctional Protein, Domain 2"/>
    <property type="match status" value="1"/>
</dbReference>
<dbReference type="InterPro" id="IPR036817">
    <property type="entry name" value="Transthyretin/HIU_hydrolase_sf"/>
</dbReference>
<evidence type="ECO:0000313" key="23">
    <source>
        <dbReference type="EMBL" id="OXA52515.1"/>
    </source>
</evidence>
<evidence type="ECO:0000256" key="18">
    <source>
        <dbReference type="ARBA" id="ARBA00030612"/>
    </source>
</evidence>
<dbReference type="Pfam" id="PF01409">
    <property type="entry name" value="tRNA-synt_2d"/>
    <property type="match status" value="1"/>
</dbReference>
<dbReference type="GO" id="GO:0033971">
    <property type="term" value="F:hydroxyisourate hydrolase activity"/>
    <property type="evidence" value="ECO:0007669"/>
    <property type="project" value="UniProtKB-EC"/>
</dbReference>
<accession>A0A226E465</accession>
<dbReference type="GO" id="GO:0005829">
    <property type="term" value="C:cytosol"/>
    <property type="evidence" value="ECO:0007669"/>
    <property type="project" value="TreeGrafter"/>
</dbReference>
<keyword evidence="13" id="KW-0378">Hydrolase</keyword>
<evidence type="ECO:0000256" key="21">
    <source>
        <dbReference type="SAM" id="MobiDB-lite"/>
    </source>
</evidence>
<dbReference type="GO" id="GO:0009328">
    <property type="term" value="C:phenylalanine-tRNA ligase complex"/>
    <property type="evidence" value="ECO:0007669"/>
    <property type="project" value="TreeGrafter"/>
</dbReference>
<dbReference type="PANTHER" id="PTHR11538">
    <property type="entry name" value="PHENYLALANYL-TRNA SYNTHETASE"/>
    <property type="match status" value="1"/>
</dbReference>
<evidence type="ECO:0000256" key="19">
    <source>
        <dbReference type="ARBA" id="ARBA00049255"/>
    </source>
</evidence>
<dbReference type="FunFam" id="3.30.930.10:FF:000033">
    <property type="entry name" value="Phenylalanine--tRNA ligase alpha subunit"/>
    <property type="match status" value="1"/>
</dbReference>
<evidence type="ECO:0000256" key="6">
    <source>
        <dbReference type="ARBA" id="ARBA00012609"/>
    </source>
</evidence>
<evidence type="ECO:0000256" key="12">
    <source>
        <dbReference type="ARBA" id="ARBA00022741"/>
    </source>
</evidence>
<keyword evidence="9 23" id="KW-0436">Ligase</keyword>
<evidence type="ECO:0000256" key="8">
    <source>
        <dbReference type="ARBA" id="ARBA00022490"/>
    </source>
</evidence>
<dbReference type="InterPro" id="IPR045864">
    <property type="entry name" value="aa-tRNA-synth_II/BPL/LPL"/>
</dbReference>
<comment type="subunit">
    <text evidence="5">Tetramer of two alpha and two beta subunits.</text>
</comment>
<evidence type="ECO:0000256" key="15">
    <source>
        <dbReference type="ARBA" id="ARBA00022842"/>
    </source>
</evidence>
<evidence type="ECO:0000256" key="7">
    <source>
        <dbReference type="ARBA" id="ARBA00012814"/>
    </source>
</evidence>
<dbReference type="GO" id="GO:0006144">
    <property type="term" value="P:purine nucleobase metabolic process"/>
    <property type="evidence" value="ECO:0007669"/>
    <property type="project" value="UniProtKB-KW"/>
</dbReference>
<evidence type="ECO:0000256" key="3">
    <source>
        <dbReference type="ARBA" id="ARBA00004496"/>
    </source>
</evidence>
<evidence type="ECO:0000259" key="22">
    <source>
        <dbReference type="PROSITE" id="PS50862"/>
    </source>
</evidence>
<dbReference type="InterPro" id="IPR000895">
    <property type="entry name" value="Transthyretin/HIU_hydrolase"/>
</dbReference>
<evidence type="ECO:0000256" key="9">
    <source>
        <dbReference type="ARBA" id="ARBA00022598"/>
    </source>
</evidence>
<feature type="compositionally biased region" description="Basic and acidic residues" evidence="21">
    <location>
        <begin position="558"/>
        <end position="569"/>
    </location>
</feature>
<dbReference type="Pfam" id="PF18552">
    <property type="entry name" value="PheRS_DBD1"/>
    <property type="match status" value="1"/>
</dbReference>
<dbReference type="GO" id="GO:0004826">
    <property type="term" value="F:phenylalanine-tRNA ligase activity"/>
    <property type="evidence" value="ECO:0007669"/>
    <property type="project" value="UniProtKB-EC"/>
</dbReference>
<evidence type="ECO:0000256" key="14">
    <source>
        <dbReference type="ARBA" id="ARBA00022840"/>
    </source>
</evidence>
<dbReference type="InterPro" id="IPR023418">
    <property type="entry name" value="Thyroxine_BS"/>
</dbReference>
<dbReference type="SMART" id="SM00095">
    <property type="entry name" value="TR_THY"/>
    <property type="match status" value="1"/>
</dbReference>
<dbReference type="FunFam" id="1.10.10.2320:FF:000001">
    <property type="entry name" value="phenylalanine--tRNA ligase alpha subunit"/>
    <property type="match status" value="1"/>
</dbReference>
<organism evidence="23 24">
    <name type="scientific">Folsomia candida</name>
    <name type="common">Springtail</name>
    <dbReference type="NCBI Taxonomy" id="158441"/>
    <lineage>
        <taxon>Eukaryota</taxon>
        <taxon>Metazoa</taxon>
        <taxon>Ecdysozoa</taxon>
        <taxon>Arthropoda</taxon>
        <taxon>Hexapoda</taxon>
        <taxon>Collembola</taxon>
        <taxon>Entomobryomorpha</taxon>
        <taxon>Isotomoidea</taxon>
        <taxon>Isotomidae</taxon>
        <taxon>Proisotominae</taxon>
        <taxon>Folsomia</taxon>
    </lineage>
</organism>
<evidence type="ECO:0000256" key="16">
    <source>
        <dbReference type="ARBA" id="ARBA00022917"/>
    </source>
</evidence>
<feature type="binding site" evidence="20">
    <location>
        <position position="619"/>
    </location>
    <ligand>
        <name>substrate</name>
    </ligand>
</feature>
<dbReference type="InterPro" id="IPR002319">
    <property type="entry name" value="Phenylalanyl-tRNA_Synthase"/>
</dbReference>
<dbReference type="InterPro" id="IPR004529">
    <property type="entry name" value="Phe-tRNA-synth_IIc_asu"/>
</dbReference>
<dbReference type="Gene3D" id="3.30.1370.240">
    <property type="match status" value="1"/>
</dbReference>
<evidence type="ECO:0000256" key="4">
    <source>
        <dbReference type="ARBA" id="ARBA00006703"/>
    </source>
</evidence>
<evidence type="ECO:0000256" key="11">
    <source>
        <dbReference type="ARBA" id="ARBA00022723"/>
    </source>
</evidence>
<dbReference type="OrthoDB" id="10265230at2759"/>
<evidence type="ECO:0000256" key="1">
    <source>
        <dbReference type="ARBA" id="ARBA00001043"/>
    </source>
</evidence>
<dbReference type="NCBIfam" id="TIGR02962">
    <property type="entry name" value="hdxy_isourate"/>
    <property type="match status" value="1"/>
</dbReference>
<dbReference type="NCBIfam" id="TIGR00468">
    <property type="entry name" value="pheS"/>
    <property type="match status" value="1"/>
</dbReference>
<keyword evidence="17" id="KW-0030">Aminoacyl-tRNA synthetase</keyword>
<dbReference type="PANTHER" id="PTHR11538:SF40">
    <property type="entry name" value="PHENYLALANINE--TRNA LIGASE ALPHA SUBUNIT"/>
    <property type="match status" value="1"/>
</dbReference>
<dbReference type="Gene3D" id="1.10.10.2330">
    <property type="match status" value="1"/>
</dbReference>
<comment type="similarity">
    <text evidence="4">Belongs to the class-II aminoacyl-tRNA synthetase family. Phe-tRNA synthetase alpha subunit type 2 subfamily.</text>
</comment>
<evidence type="ECO:0000313" key="24">
    <source>
        <dbReference type="Proteomes" id="UP000198287"/>
    </source>
</evidence>
<keyword evidence="11" id="KW-0479">Metal-binding</keyword>
<dbReference type="Pfam" id="PF18554">
    <property type="entry name" value="PheRS_DBD2"/>
    <property type="match status" value="1"/>
</dbReference>
<dbReference type="GO" id="GO:0000049">
    <property type="term" value="F:tRNA binding"/>
    <property type="evidence" value="ECO:0007669"/>
    <property type="project" value="InterPro"/>
</dbReference>
<evidence type="ECO:0000256" key="17">
    <source>
        <dbReference type="ARBA" id="ARBA00023146"/>
    </source>
</evidence>
<feature type="compositionally biased region" description="Polar residues" evidence="21">
    <location>
        <begin position="571"/>
        <end position="582"/>
    </location>
</feature>
<dbReference type="Proteomes" id="UP000198287">
    <property type="component" value="Unassembled WGS sequence"/>
</dbReference>
<dbReference type="GO" id="GO:0005524">
    <property type="term" value="F:ATP binding"/>
    <property type="evidence" value="ECO:0007669"/>
    <property type="project" value="UniProtKB-KW"/>
</dbReference>
<dbReference type="OMA" id="YVEASFW"/>
<evidence type="ECO:0000256" key="20">
    <source>
        <dbReference type="PIRSR" id="PIRSR600895-51"/>
    </source>
</evidence>
<dbReference type="InterPro" id="IPR006195">
    <property type="entry name" value="aa-tRNA-synth_II"/>
</dbReference>
<dbReference type="EC" id="6.1.1.20" evidence="7"/>
<keyword evidence="16" id="KW-0648">Protein biosynthesis</keyword>
<dbReference type="NCBIfam" id="NF003210">
    <property type="entry name" value="PRK04172.1"/>
    <property type="match status" value="1"/>
</dbReference>
<comment type="cofactor">
    <cofactor evidence="2">
        <name>Mg(2+)</name>
        <dbReference type="ChEBI" id="CHEBI:18420"/>
    </cofactor>
</comment>
<keyword evidence="12" id="KW-0547">Nucleotide-binding</keyword>
<name>A0A226E465_FOLCA</name>